<dbReference type="RefSeq" id="WP_305753877.1">
    <property type="nucleotide sequence ID" value="NZ_JAPCKK010000011.1"/>
</dbReference>
<accession>A0ABT9FNE0</accession>
<dbReference type="InterPro" id="IPR012334">
    <property type="entry name" value="Pectin_lyas_fold"/>
</dbReference>
<comment type="caution">
    <text evidence="1">The sequence shown here is derived from an EMBL/GenBank/DDBJ whole genome shotgun (WGS) entry which is preliminary data.</text>
</comment>
<dbReference type="Gene3D" id="2.160.20.10">
    <property type="entry name" value="Single-stranded right-handed beta-helix, Pectin lyase-like"/>
    <property type="match status" value="1"/>
</dbReference>
<proteinExistence type="predicted"/>
<dbReference type="InterPro" id="IPR011050">
    <property type="entry name" value="Pectin_lyase_fold/virulence"/>
</dbReference>
<name>A0ABT9FNE0_9BACL</name>
<dbReference type="Proteomes" id="UP001241848">
    <property type="component" value="Unassembled WGS sequence"/>
</dbReference>
<evidence type="ECO:0000313" key="2">
    <source>
        <dbReference type="Proteomes" id="UP001241848"/>
    </source>
</evidence>
<organism evidence="1 2">
    <name type="scientific">Paenibacillus zeirhizosphaerae</name>
    <dbReference type="NCBI Taxonomy" id="2987519"/>
    <lineage>
        <taxon>Bacteria</taxon>
        <taxon>Bacillati</taxon>
        <taxon>Bacillota</taxon>
        <taxon>Bacilli</taxon>
        <taxon>Bacillales</taxon>
        <taxon>Paenibacillaceae</taxon>
        <taxon>Paenibacillus</taxon>
    </lineage>
</organism>
<dbReference type="SUPFAM" id="SSF51126">
    <property type="entry name" value="Pectin lyase-like"/>
    <property type="match status" value="1"/>
</dbReference>
<gene>
    <name evidence="1" type="ORF">OIN60_05660</name>
</gene>
<evidence type="ECO:0008006" key="3">
    <source>
        <dbReference type="Google" id="ProtNLM"/>
    </source>
</evidence>
<reference evidence="1 2" key="1">
    <citation type="submission" date="2022-10" db="EMBL/GenBank/DDBJ databases">
        <title>Paenibacillus description and whole genome data of maize root bacterial community.</title>
        <authorList>
            <person name="Marton D."/>
            <person name="Farkas M."/>
            <person name="Cserhati M."/>
        </authorList>
    </citation>
    <scope>NUCLEOTIDE SEQUENCE [LARGE SCALE GENOMIC DNA]</scope>
    <source>
        <strain evidence="1 2">P96</strain>
    </source>
</reference>
<sequence length="443" mass="47508">MPQTSIAAEDFGVMPGIDNYTALQNAIDTCADLGAELVLPNGILNISQGIVSTRTNFFIRGRGATVIRTTDPAVTALRLGPGLVGTPLLDPAGYISNLSIQGPSARPTTNSAGLVLNGVRGLDIHNVKSTNFTFGFDLQNNCFRTTFHKVQTEFGSTQVGLLLRGQDAGLWGSGSDLVFINCWLYGERAGVWIHRDGGGYHFYGGQLGMGYNLIADNDAWGCMVIGMDYFDNSKIGVVGNIDVIGIDFEGYHHGWGIRGYGRAIFKSSNCSFLGTSATHMAMGIIKVSPAENGQWGFESYNIDGQFSQTQLAQFSGQGSHMSLYDVIPGFGYRAYANGVQVGIGESLSSQSKLDYGLVAGRTGRYPYIGAGRMRFRKIDAATPQISFDHGLTYSSFPVVRTGTVAPTMNANYIGEEYIDTVTRTAYKAVGTGGGAADWKQITN</sequence>
<dbReference type="EMBL" id="JAPCKK010000011">
    <property type="protein sequence ID" value="MDP4096256.1"/>
    <property type="molecule type" value="Genomic_DNA"/>
</dbReference>
<evidence type="ECO:0000313" key="1">
    <source>
        <dbReference type="EMBL" id="MDP4096256.1"/>
    </source>
</evidence>
<keyword evidence="2" id="KW-1185">Reference proteome</keyword>
<protein>
    <recommendedName>
        <fullName evidence="3">Pectate lyase superfamily protein domain-containing protein</fullName>
    </recommendedName>
</protein>